<dbReference type="Proteomes" id="UP001175271">
    <property type="component" value="Unassembled WGS sequence"/>
</dbReference>
<keyword evidence="6" id="KW-0472">Membrane</keyword>
<reference evidence="8" key="1">
    <citation type="submission" date="2023-06" db="EMBL/GenBank/DDBJ databases">
        <title>Genomic analysis of the entomopathogenic nematode Steinernema hermaphroditum.</title>
        <authorList>
            <person name="Schwarz E.M."/>
            <person name="Heppert J.K."/>
            <person name="Baniya A."/>
            <person name="Schwartz H.T."/>
            <person name="Tan C.-H."/>
            <person name="Antoshechkin I."/>
            <person name="Sternberg P.W."/>
            <person name="Goodrich-Blair H."/>
            <person name="Dillman A.R."/>
        </authorList>
    </citation>
    <scope>NUCLEOTIDE SEQUENCE</scope>
    <source>
        <strain evidence="8">PS9179</strain>
        <tissue evidence="8">Whole animal</tissue>
    </source>
</reference>
<keyword evidence="2 7" id="KW-0732">Signal</keyword>
<accession>A0AA39H1G8</accession>
<proteinExistence type="predicted"/>
<keyword evidence="9" id="KW-1185">Reference proteome</keyword>
<feature type="transmembrane region" description="Helical" evidence="6">
    <location>
        <begin position="959"/>
        <end position="982"/>
    </location>
</feature>
<dbReference type="InterPro" id="IPR003591">
    <property type="entry name" value="Leu-rich_rpt_typical-subtyp"/>
</dbReference>
<dbReference type="FunFam" id="3.80.10.10:FF:000770">
    <property type="entry name" value="Uncharacterized protein"/>
    <property type="match status" value="1"/>
</dbReference>
<protein>
    <recommendedName>
        <fullName evidence="10">LRRCT domain-containing protein</fullName>
    </recommendedName>
</protein>
<feature type="signal peptide" evidence="7">
    <location>
        <begin position="1"/>
        <end position="21"/>
    </location>
</feature>
<evidence type="ECO:0000256" key="3">
    <source>
        <dbReference type="ARBA" id="ARBA00022737"/>
    </source>
</evidence>
<dbReference type="InterPro" id="IPR032675">
    <property type="entry name" value="LRR_dom_sf"/>
</dbReference>
<keyword evidence="6" id="KW-1133">Transmembrane helix</keyword>
<evidence type="ECO:0000313" key="8">
    <source>
        <dbReference type="EMBL" id="KAK0396384.1"/>
    </source>
</evidence>
<dbReference type="PROSITE" id="PS51450">
    <property type="entry name" value="LRR"/>
    <property type="match status" value="7"/>
</dbReference>
<dbReference type="EMBL" id="JAUCMV010000005">
    <property type="protein sequence ID" value="KAK0396384.1"/>
    <property type="molecule type" value="Genomic_DNA"/>
</dbReference>
<name>A0AA39H1G8_9BILA</name>
<gene>
    <name evidence="8" type="ORF">QR680_001700</name>
</gene>
<keyword evidence="1" id="KW-0433">Leucine-rich repeat</keyword>
<comment type="caution">
    <text evidence="8">The sequence shown here is derived from an EMBL/GenBank/DDBJ whole genome shotgun (WGS) entry which is preliminary data.</text>
</comment>
<dbReference type="AlphaFoldDB" id="A0AA39H1G8"/>
<feature type="region of interest" description="Disordered" evidence="5">
    <location>
        <begin position="906"/>
        <end position="926"/>
    </location>
</feature>
<evidence type="ECO:0008006" key="10">
    <source>
        <dbReference type="Google" id="ProtNLM"/>
    </source>
</evidence>
<organism evidence="8 9">
    <name type="scientific">Steinernema hermaphroditum</name>
    <dbReference type="NCBI Taxonomy" id="289476"/>
    <lineage>
        <taxon>Eukaryota</taxon>
        <taxon>Metazoa</taxon>
        <taxon>Ecdysozoa</taxon>
        <taxon>Nematoda</taxon>
        <taxon>Chromadorea</taxon>
        <taxon>Rhabditida</taxon>
        <taxon>Tylenchina</taxon>
        <taxon>Panagrolaimomorpha</taxon>
        <taxon>Strongyloidoidea</taxon>
        <taxon>Steinernematidae</taxon>
        <taxon>Steinernema</taxon>
    </lineage>
</organism>
<dbReference type="PANTHER" id="PTHR24366">
    <property type="entry name" value="IG(IMMUNOGLOBULIN) AND LRR(LEUCINE RICH REPEAT) DOMAINS"/>
    <property type="match status" value="1"/>
</dbReference>
<evidence type="ECO:0000313" key="9">
    <source>
        <dbReference type="Proteomes" id="UP001175271"/>
    </source>
</evidence>
<evidence type="ECO:0000256" key="5">
    <source>
        <dbReference type="SAM" id="MobiDB-lite"/>
    </source>
</evidence>
<dbReference type="Pfam" id="PF13855">
    <property type="entry name" value="LRR_8"/>
    <property type="match status" value="6"/>
</dbReference>
<dbReference type="Gene3D" id="3.80.10.10">
    <property type="entry name" value="Ribonuclease Inhibitor"/>
    <property type="match status" value="6"/>
</dbReference>
<dbReference type="InterPro" id="IPR001611">
    <property type="entry name" value="Leu-rich_rpt"/>
</dbReference>
<keyword evidence="6" id="KW-0812">Transmembrane</keyword>
<evidence type="ECO:0000256" key="1">
    <source>
        <dbReference type="ARBA" id="ARBA00022614"/>
    </source>
</evidence>
<evidence type="ECO:0000256" key="6">
    <source>
        <dbReference type="SAM" id="Phobius"/>
    </source>
</evidence>
<keyword evidence="3" id="KW-0677">Repeat</keyword>
<dbReference type="SMART" id="SM00369">
    <property type="entry name" value="LRR_TYP"/>
    <property type="match status" value="20"/>
</dbReference>
<dbReference type="PANTHER" id="PTHR24366:SF96">
    <property type="entry name" value="LEUCINE RICH REPEAT CONTAINING 53"/>
    <property type="match status" value="1"/>
</dbReference>
<evidence type="ECO:0000256" key="7">
    <source>
        <dbReference type="SAM" id="SignalP"/>
    </source>
</evidence>
<dbReference type="SUPFAM" id="SSF52058">
    <property type="entry name" value="L domain-like"/>
    <property type="match status" value="3"/>
</dbReference>
<evidence type="ECO:0000256" key="4">
    <source>
        <dbReference type="ARBA" id="ARBA00023180"/>
    </source>
</evidence>
<dbReference type="SMART" id="SM00365">
    <property type="entry name" value="LRR_SD22"/>
    <property type="match status" value="8"/>
</dbReference>
<evidence type="ECO:0000256" key="2">
    <source>
        <dbReference type="ARBA" id="ARBA00022729"/>
    </source>
</evidence>
<feature type="chain" id="PRO_5041222774" description="LRRCT domain-containing protein" evidence="7">
    <location>
        <begin position="22"/>
        <end position="1052"/>
    </location>
</feature>
<keyword evidence="4" id="KW-0325">Glycoprotein</keyword>
<sequence length="1052" mass="115904">MILMKLLLLLVVAVLFGEGQTQCLSHIKAPCSCTTTRYEPVSIVCDSAESLEDVLKALSEPPPFIDSLTISNTPIPELPGQVFQGLAVKKLVLRNNALRQIANDAFDGVMTDYTQELEIRSNKLSEIPLEGVSQLRANNISSVPPEGFLGLENLQQLSLDKNRFTEIPTEALELLPTLEDLSMGVNAIEEINNNSLPLPKLKSLSLEVNQISSIGPDAFKQVPQLLYLYLSNNKFTKIDPLTFYYVNNLKVLAMSSNRISRIRRDDLQYVPSLVRLELADCFINNIEEGALQHIAKIQVYVTEDTFRVYMSTFDSLEKLVSLDLHGNQQLILENAQLNELPDGLFKGLYIKRLDLSNNQISAIGENAFDGLGGVLSELYLNKNALSELPSNALRNLNGLARLDLSNNSITELNGQNTLPSLPKLFDVNFGNNKIEVLHKSAFENVKNNVQTINLGNNRLRSVPASAIRGFKQLRALHMHNNAIEEVEALAFMNLPVLDLLNLANNKIANLHRQAFLNVPNLRLLYLTENRIDAVFPQQFGAFEQLEMIDLTGNRIAELQSNTFSNHAQLRQLYLGKNKISSIKKEAFANSSIVILLLDGNELSEITDSMFEFMSNLKQLSLNGNKVSSVNSKAFTGSPSLTMIDLSYNQLADIPATTFLGQLNMALVDLRHNKIVRTPYAAFNRRVTTVLLQENPLVCTEKVHMLQEGTGVFLPNSDDFVCGGQKAIDSAIAQLSQSQVTPGEPALNTESETFANGAPAFVQDSSRKLVSHIESTVESVSPHETGAPSLIPIRPVNEPIVAPAPTSRLQKQKIIEPVTRSRGSFGLDTPIGAGRIEQVETATDATSESTQTTTETAVTDVTTTDNPNIIHPFPVPFLKKPPKIYPAYAAGPVMTQTLPPSIVIAPKKESSEHDTHSQASSEEKFEEFQMDETTRQKMSESFPYEVNQNSSISQSFSSSILIIACVATAAIVMIAVLVGLCFVKHRRVQRYGSSSSSSALARTNAYVAAQAAQMNMIYGTMNRCNSNSNTIGRHDDSNVWMYGTSNYGGGYYQ</sequence>